<keyword evidence="8" id="KW-1185">Reference proteome</keyword>
<dbReference type="Proteomes" id="UP000663828">
    <property type="component" value="Unassembled WGS sequence"/>
</dbReference>
<dbReference type="InterPro" id="IPR015424">
    <property type="entry name" value="PyrdxlP-dep_Trfase"/>
</dbReference>
<sequence>MGNMTSIPVELCATFDADEIRRLGKRFKKLDIDGSGSLSVQEFMSIPELQQNPLVQRVIDIFDTDGNGEIDFKEFIGGISQFSVKGDKESKLRFAFKIYDMDKDGYISNGELFQVLKMMVGSNLKDSQLQQIVDKTIINADKDGDGKISFDEFCANHGAYGGTAKIVVQSQYQYVEQMESSIREWMNGATGYRQCITAAKQRLAAMMHIKNTSDTVLVDNASEGINVILRNLDPPLGSSDYILDLSIAYGPFKGFYQWLGSRYGVKTLEIPIQWPLIGPESFIQPITAALKANASSLNIRVAIFSHISAYPAVILPVKELVELFHQYNIPVIIDGAHALGNIEINIEDMSNVDYYFTNTHKWLYSSKSSAILYVRHDHQHLYVPAPAIVDSAMADDFESRFIWTGTRDRTSYCAILSALDYRQTLGGEERIMTYNQQLAQYGGRYLSRLWGTRILSPESMQSGMTNVQVPTKNFTVCQIVVNELYSSYNTMVSGASNITPDLGDIPCYLRLSAQIYQEKQDWHVLGELIVKILKQWNAYSPGLNLF</sequence>
<gene>
    <name evidence="7" type="ORF">XAT740_LOCUS13515</name>
</gene>
<dbReference type="InterPro" id="IPR011992">
    <property type="entry name" value="EF-hand-dom_pair"/>
</dbReference>
<feature type="domain" description="EF-hand" evidence="6">
    <location>
        <begin position="87"/>
        <end position="122"/>
    </location>
</feature>
<evidence type="ECO:0000256" key="1">
    <source>
        <dbReference type="ARBA" id="ARBA00022723"/>
    </source>
</evidence>
<feature type="domain" description="EF-hand" evidence="6">
    <location>
        <begin position="50"/>
        <end position="85"/>
    </location>
</feature>
<proteinExistence type="inferred from homology"/>
<dbReference type="SUPFAM" id="SSF47473">
    <property type="entry name" value="EF-hand"/>
    <property type="match status" value="1"/>
</dbReference>
<dbReference type="InterPro" id="IPR018247">
    <property type="entry name" value="EF_Hand_1_Ca_BS"/>
</dbReference>
<dbReference type="Pfam" id="PF00266">
    <property type="entry name" value="Aminotran_5"/>
    <property type="match status" value="1"/>
</dbReference>
<comment type="caution">
    <text evidence="7">The sequence shown here is derived from an EMBL/GenBank/DDBJ whole genome shotgun (WGS) entry which is preliminary data.</text>
</comment>
<protein>
    <recommendedName>
        <fullName evidence="6">EF-hand domain-containing protein</fullName>
    </recommendedName>
</protein>
<dbReference type="GO" id="GO:0005509">
    <property type="term" value="F:calcium ion binding"/>
    <property type="evidence" value="ECO:0007669"/>
    <property type="project" value="InterPro"/>
</dbReference>
<dbReference type="SMART" id="SM00054">
    <property type="entry name" value="EFh"/>
    <property type="match status" value="4"/>
</dbReference>
<keyword evidence="1" id="KW-0479">Metal-binding</keyword>
<dbReference type="InterPro" id="IPR015421">
    <property type="entry name" value="PyrdxlP-dep_Trfase_major"/>
</dbReference>
<organism evidence="7 8">
    <name type="scientific">Adineta ricciae</name>
    <name type="common">Rotifer</name>
    <dbReference type="NCBI Taxonomy" id="249248"/>
    <lineage>
        <taxon>Eukaryota</taxon>
        <taxon>Metazoa</taxon>
        <taxon>Spiralia</taxon>
        <taxon>Gnathifera</taxon>
        <taxon>Rotifera</taxon>
        <taxon>Eurotatoria</taxon>
        <taxon>Bdelloidea</taxon>
        <taxon>Adinetida</taxon>
        <taxon>Adinetidae</taxon>
        <taxon>Adineta</taxon>
    </lineage>
</organism>
<dbReference type="SUPFAM" id="SSF53383">
    <property type="entry name" value="PLP-dependent transferases"/>
    <property type="match status" value="1"/>
</dbReference>
<dbReference type="PRINTS" id="PR01697">
    <property type="entry name" value="PARVALBUMIN"/>
</dbReference>
<dbReference type="PROSITE" id="PS00018">
    <property type="entry name" value="EF_HAND_1"/>
    <property type="match status" value="3"/>
</dbReference>
<dbReference type="CDD" id="cd00051">
    <property type="entry name" value="EFh"/>
    <property type="match status" value="1"/>
</dbReference>
<comment type="similarity">
    <text evidence="5">Belongs to the calcineurin regulatory subunit family.</text>
</comment>
<dbReference type="InterPro" id="IPR000192">
    <property type="entry name" value="Aminotrans_V_dom"/>
</dbReference>
<dbReference type="PROSITE" id="PS50222">
    <property type="entry name" value="EF_HAND_2"/>
    <property type="match status" value="3"/>
</dbReference>
<reference evidence="7" key="1">
    <citation type="submission" date="2021-02" db="EMBL/GenBank/DDBJ databases">
        <authorList>
            <person name="Nowell W R."/>
        </authorList>
    </citation>
    <scope>NUCLEOTIDE SEQUENCE</scope>
</reference>
<evidence type="ECO:0000256" key="4">
    <source>
        <dbReference type="ARBA" id="ARBA00022898"/>
    </source>
</evidence>
<dbReference type="InterPro" id="IPR015422">
    <property type="entry name" value="PyrdxlP-dep_Trfase_small"/>
</dbReference>
<dbReference type="Gene3D" id="3.90.1150.10">
    <property type="entry name" value="Aspartate Aminotransferase, domain 1"/>
    <property type="match status" value="1"/>
</dbReference>
<evidence type="ECO:0000256" key="2">
    <source>
        <dbReference type="ARBA" id="ARBA00022737"/>
    </source>
</evidence>
<evidence type="ECO:0000313" key="7">
    <source>
        <dbReference type="EMBL" id="CAF1006976.1"/>
    </source>
</evidence>
<dbReference type="Gene3D" id="3.40.640.10">
    <property type="entry name" value="Type I PLP-dependent aspartate aminotransferase-like (Major domain)"/>
    <property type="match status" value="1"/>
</dbReference>
<evidence type="ECO:0000256" key="5">
    <source>
        <dbReference type="ARBA" id="ARBA00023774"/>
    </source>
</evidence>
<dbReference type="InterPro" id="IPR002048">
    <property type="entry name" value="EF_hand_dom"/>
</dbReference>
<evidence type="ECO:0000259" key="6">
    <source>
        <dbReference type="PROSITE" id="PS50222"/>
    </source>
</evidence>
<keyword evidence="3" id="KW-0106">Calcium</keyword>
<accession>A0A814HA87</accession>
<evidence type="ECO:0000313" key="8">
    <source>
        <dbReference type="Proteomes" id="UP000663828"/>
    </source>
</evidence>
<evidence type="ECO:0000256" key="3">
    <source>
        <dbReference type="ARBA" id="ARBA00022837"/>
    </source>
</evidence>
<dbReference type="AlphaFoldDB" id="A0A814HA87"/>
<dbReference type="Pfam" id="PF13499">
    <property type="entry name" value="EF-hand_7"/>
    <property type="match status" value="2"/>
</dbReference>
<dbReference type="PANTHER" id="PTHR43092:SF2">
    <property type="entry name" value="HERCYNYLCYSTEINE SULFOXIDE LYASE"/>
    <property type="match status" value="1"/>
</dbReference>
<keyword evidence="4" id="KW-0663">Pyridoxal phosphate</keyword>
<dbReference type="FunFam" id="1.10.238.10:FF:000047">
    <property type="entry name" value="Calcineurin subunit B type 1"/>
    <property type="match status" value="1"/>
</dbReference>
<dbReference type="EMBL" id="CAJNOR010000786">
    <property type="protein sequence ID" value="CAF1006976.1"/>
    <property type="molecule type" value="Genomic_DNA"/>
</dbReference>
<feature type="domain" description="EF-hand" evidence="6">
    <location>
        <begin position="128"/>
        <end position="163"/>
    </location>
</feature>
<dbReference type="PANTHER" id="PTHR43092">
    <property type="entry name" value="L-CYSTEINE DESULFHYDRASE"/>
    <property type="match status" value="1"/>
</dbReference>
<name>A0A814HA87_ADIRI</name>
<keyword evidence="2" id="KW-0677">Repeat</keyword>
<dbReference type="Gene3D" id="1.10.238.10">
    <property type="entry name" value="EF-hand"/>
    <property type="match status" value="1"/>
</dbReference>